<evidence type="ECO:0000256" key="3">
    <source>
        <dbReference type="ARBA" id="ARBA00022691"/>
    </source>
</evidence>
<evidence type="ECO:0000313" key="5">
    <source>
        <dbReference type="Proteomes" id="UP001596417"/>
    </source>
</evidence>
<sequence length="138" mass="15179">MPPLHSDAVGRLLEWTSPSIDDVLSRMEARAEQEGFPTVGPEVGQTLALCTRLGNTQSVFELGSGFGYSAYWIARALPDDGSIVLTERNADRLDDARSYFEQGGLEDRAVFEHGEALDIVAQYDGPFDFIVLDHDTVD</sequence>
<keyword evidence="5" id="KW-1185">Reference proteome</keyword>
<dbReference type="InterPro" id="IPR002935">
    <property type="entry name" value="SAM_O-MeTrfase"/>
</dbReference>
<dbReference type="InterPro" id="IPR029063">
    <property type="entry name" value="SAM-dependent_MTases_sf"/>
</dbReference>
<keyword evidence="2 4" id="KW-0808">Transferase</keyword>
<gene>
    <name evidence="4" type="ORF">ACFQL7_17585</name>
</gene>
<evidence type="ECO:0000256" key="1">
    <source>
        <dbReference type="ARBA" id="ARBA00022603"/>
    </source>
</evidence>
<dbReference type="EMBL" id="JBHTAX010000001">
    <property type="protein sequence ID" value="MFC7191431.1"/>
    <property type="molecule type" value="Genomic_DNA"/>
</dbReference>
<accession>A0ABD5YVZ2</accession>
<evidence type="ECO:0000313" key="4">
    <source>
        <dbReference type="EMBL" id="MFC7191431.1"/>
    </source>
</evidence>
<keyword evidence="3" id="KW-0949">S-adenosyl-L-methionine</keyword>
<dbReference type="EC" id="2.1.1.-" evidence="4"/>
<dbReference type="GO" id="GO:0008168">
    <property type="term" value="F:methyltransferase activity"/>
    <property type="evidence" value="ECO:0007669"/>
    <property type="project" value="UniProtKB-KW"/>
</dbReference>
<dbReference type="PANTHER" id="PTHR43167:SF1">
    <property type="entry name" value="PUTATIVE (AFU_ORTHOLOGUE AFUA_6G01830)-RELATED"/>
    <property type="match status" value="1"/>
</dbReference>
<keyword evidence="1 4" id="KW-0489">Methyltransferase</keyword>
<dbReference type="RefSeq" id="WP_264555644.1">
    <property type="nucleotide sequence ID" value="NZ_CP109979.1"/>
</dbReference>
<dbReference type="GO" id="GO:0032259">
    <property type="term" value="P:methylation"/>
    <property type="evidence" value="ECO:0007669"/>
    <property type="project" value="UniProtKB-KW"/>
</dbReference>
<dbReference type="CDD" id="cd02440">
    <property type="entry name" value="AdoMet_MTases"/>
    <property type="match status" value="1"/>
</dbReference>
<organism evidence="4 5">
    <name type="scientific">Halocatena marina</name>
    <dbReference type="NCBI Taxonomy" id="2934937"/>
    <lineage>
        <taxon>Archaea</taxon>
        <taxon>Methanobacteriati</taxon>
        <taxon>Methanobacteriota</taxon>
        <taxon>Stenosarchaea group</taxon>
        <taxon>Halobacteria</taxon>
        <taxon>Halobacteriales</taxon>
        <taxon>Natronomonadaceae</taxon>
        <taxon>Halocatena</taxon>
    </lineage>
</organism>
<comment type="caution">
    <text evidence="4">The sequence shown here is derived from an EMBL/GenBank/DDBJ whole genome shotgun (WGS) entry which is preliminary data.</text>
</comment>
<name>A0ABD5YVZ2_9EURY</name>
<dbReference type="Pfam" id="PF01596">
    <property type="entry name" value="Methyltransf_3"/>
    <property type="match status" value="1"/>
</dbReference>
<dbReference type="SUPFAM" id="SSF53335">
    <property type="entry name" value="S-adenosyl-L-methionine-dependent methyltransferases"/>
    <property type="match status" value="1"/>
</dbReference>
<dbReference type="PROSITE" id="PS51682">
    <property type="entry name" value="SAM_OMT_I"/>
    <property type="match status" value="1"/>
</dbReference>
<dbReference type="Gene3D" id="3.40.50.150">
    <property type="entry name" value="Vaccinia Virus protein VP39"/>
    <property type="match status" value="1"/>
</dbReference>
<proteinExistence type="predicted"/>
<reference evidence="4 5" key="1">
    <citation type="journal article" date="2019" name="Int. J. Syst. Evol. Microbiol.">
        <title>The Global Catalogue of Microorganisms (GCM) 10K type strain sequencing project: providing services to taxonomists for standard genome sequencing and annotation.</title>
        <authorList>
            <consortium name="The Broad Institute Genomics Platform"/>
            <consortium name="The Broad Institute Genome Sequencing Center for Infectious Disease"/>
            <person name="Wu L."/>
            <person name="Ma J."/>
        </authorList>
    </citation>
    <scope>NUCLEOTIDE SEQUENCE [LARGE SCALE GENOMIC DNA]</scope>
    <source>
        <strain evidence="4 5">RDMS1</strain>
    </source>
</reference>
<dbReference type="AlphaFoldDB" id="A0ABD5YVZ2"/>
<dbReference type="GeneID" id="76201163"/>
<evidence type="ECO:0000256" key="2">
    <source>
        <dbReference type="ARBA" id="ARBA00022679"/>
    </source>
</evidence>
<dbReference type="PANTHER" id="PTHR43167">
    <property type="entry name" value="PUTATIVE (AFU_ORTHOLOGUE AFUA_6G01830)-RELATED"/>
    <property type="match status" value="1"/>
</dbReference>
<protein>
    <submittedName>
        <fullName evidence="4">O-methyltransferase</fullName>
        <ecNumber evidence="4">2.1.1.-</ecNumber>
    </submittedName>
</protein>
<dbReference type="Proteomes" id="UP001596417">
    <property type="component" value="Unassembled WGS sequence"/>
</dbReference>